<keyword evidence="3" id="KW-0507">mRNA processing</keyword>
<dbReference type="STRING" id="645134.A0A0L0HSA7"/>
<comment type="subcellular location">
    <subcellularLocation>
        <location evidence="1">Nucleus</location>
    </subcellularLocation>
</comment>
<evidence type="ECO:0000256" key="2">
    <source>
        <dbReference type="ARBA" id="ARBA00007243"/>
    </source>
</evidence>
<dbReference type="SMART" id="SM00360">
    <property type="entry name" value="RRM"/>
    <property type="match status" value="2"/>
</dbReference>
<dbReference type="PROSITE" id="PS50102">
    <property type="entry name" value="RRM"/>
    <property type="match status" value="2"/>
</dbReference>
<evidence type="ECO:0000259" key="12">
    <source>
        <dbReference type="PROSITE" id="PS50102"/>
    </source>
</evidence>
<dbReference type="OMA" id="LKKGWVM"/>
<dbReference type="Pfam" id="PF00076">
    <property type="entry name" value="RRM_1"/>
    <property type="match status" value="2"/>
</dbReference>
<evidence type="ECO:0000256" key="5">
    <source>
        <dbReference type="ARBA" id="ARBA00022737"/>
    </source>
</evidence>
<evidence type="ECO:0000256" key="8">
    <source>
        <dbReference type="ARBA" id="ARBA00023242"/>
    </source>
</evidence>
<dbReference type="Proteomes" id="UP000053201">
    <property type="component" value="Unassembled WGS sequence"/>
</dbReference>
<evidence type="ECO:0000256" key="11">
    <source>
        <dbReference type="SAM" id="MobiDB-lite"/>
    </source>
</evidence>
<protein>
    <recommendedName>
        <fullName evidence="12">RRM domain-containing protein</fullName>
    </recommendedName>
</protein>
<sequence length="234" mass="26442">MTSIPPNQTLYIRNLNEKVQKEDIRRNLYYLFSQHGHVLDVVALKTIKMRGQAFVVFRDISSATTAMRALQEFPFFDKNMKISFAKTKSNAVRFHEGVYTAPAKETAPSTTPAAQKRPREDEEESEAKRTRSDQQTSQEEEAESANAQASDQTQVNPPNRILFLTNLPTSVSEDMLAMLFQQYPGFKEIRLVPGKSGIAFVEYESDAQAETAKGVLNGFKLTPTHPMTVEYAKR</sequence>
<dbReference type="VEuPathDB" id="FungiDB:SPPG_01192"/>
<dbReference type="FunFam" id="3.30.70.330:FF:000039">
    <property type="entry name" value="U1 small nuclear ribonucleoprotein A"/>
    <property type="match status" value="1"/>
</dbReference>
<dbReference type="InterPro" id="IPR035979">
    <property type="entry name" value="RBD_domain_sf"/>
</dbReference>
<keyword evidence="5" id="KW-0677">Repeat</keyword>
<gene>
    <name evidence="13" type="ORF">SPPG_01192</name>
</gene>
<keyword evidence="7" id="KW-0508">mRNA splicing</keyword>
<proteinExistence type="inferred from homology"/>
<dbReference type="CDD" id="cd12246">
    <property type="entry name" value="RRM1_U1A_like"/>
    <property type="match status" value="1"/>
</dbReference>
<dbReference type="OrthoDB" id="277802at2759"/>
<dbReference type="eggNOG" id="KOG4206">
    <property type="taxonomic scope" value="Eukaryota"/>
</dbReference>
<dbReference type="EMBL" id="KQ257451">
    <property type="protein sequence ID" value="KND03734.1"/>
    <property type="molecule type" value="Genomic_DNA"/>
</dbReference>
<name>A0A0L0HSA7_SPIPD</name>
<evidence type="ECO:0000313" key="13">
    <source>
        <dbReference type="EMBL" id="KND03734.1"/>
    </source>
</evidence>
<keyword evidence="14" id="KW-1185">Reference proteome</keyword>
<dbReference type="PANTHER" id="PTHR10501">
    <property type="entry name" value="U1 SMALL NUCLEAR RIBONUCLEOPROTEIN A/U2 SMALL NUCLEAR RIBONUCLEOPROTEIN B"/>
    <property type="match status" value="1"/>
</dbReference>
<dbReference type="RefSeq" id="XP_016611773.1">
    <property type="nucleotide sequence ID" value="XM_016749521.1"/>
</dbReference>
<feature type="domain" description="RRM" evidence="12">
    <location>
        <begin position="8"/>
        <end position="87"/>
    </location>
</feature>
<dbReference type="Gene3D" id="3.30.70.330">
    <property type="match status" value="2"/>
</dbReference>
<dbReference type="GO" id="GO:0005681">
    <property type="term" value="C:spliceosomal complex"/>
    <property type="evidence" value="ECO:0007669"/>
    <property type="project" value="UniProtKB-KW"/>
</dbReference>
<evidence type="ECO:0000256" key="9">
    <source>
        <dbReference type="ARBA" id="ARBA00023274"/>
    </source>
</evidence>
<evidence type="ECO:0000256" key="1">
    <source>
        <dbReference type="ARBA" id="ARBA00004123"/>
    </source>
</evidence>
<evidence type="ECO:0000256" key="6">
    <source>
        <dbReference type="ARBA" id="ARBA00022884"/>
    </source>
</evidence>
<evidence type="ECO:0000256" key="4">
    <source>
        <dbReference type="ARBA" id="ARBA00022728"/>
    </source>
</evidence>
<dbReference type="GeneID" id="27684876"/>
<evidence type="ECO:0000256" key="7">
    <source>
        <dbReference type="ARBA" id="ARBA00023187"/>
    </source>
</evidence>
<dbReference type="FunFam" id="3.30.70.330:FF:000029">
    <property type="entry name" value="U2 small nuclear ribonucleoprotein B"/>
    <property type="match status" value="1"/>
</dbReference>
<dbReference type="SUPFAM" id="SSF54928">
    <property type="entry name" value="RNA-binding domain, RBD"/>
    <property type="match status" value="2"/>
</dbReference>
<evidence type="ECO:0000256" key="3">
    <source>
        <dbReference type="ARBA" id="ARBA00022664"/>
    </source>
</evidence>
<keyword evidence="4" id="KW-0747">Spliceosome</keyword>
<organism evidence="13 14">
    <name type="scientific">Spizellomyces punctatus (strain DAOM BR117)</name>
    <dbReference type="NCBI Taxonomy" id="645134"/>
    <lineage>
        <taxon>Eukaryota</taxon>
        <taxon>Fungi</taxon>
        <taxon>Fungi incertae sedis</taxon>
        <taxon>Chytridiomycota</taxon>
        <taxon>Chytridiomycota incertae sedis</taxon>
        <taxon>Chytridiomycetes</taxon>
        <taxon>Spizellomycetales</taxon>
        <taxon>Spizellomycetaceae</taxon>
        <taxon>Spizellomyces</taxon>
    </lineage>
</organism>
<dbReference type="GO" id="GO:0003723">
    <property type="term" value="F:RNA binding"/>
    <property type="evidence" value="ECO:0007669"/>
    <property type="project" value="UniProtKB-UniRule"/>
</dbReference>
<reference evidence="13 14" key="1">
    <citation type="submission" date="2009-08" db="EMBL/GenBank/DDBJ databases">
        <title>The Genome Sequence of Spizellomyces punctatus strain DAOM BR117.</title>
        <authorList>
            <consortium name="The Broad Institute Genome Sequencing Platform"/>
            <person name="Russ C."/>
            <person name="Cuomo C."/>
            <person name="Shea T."/>
            <person name="Young S.K."/>
            <person name="Zeng Q."/>
            <person name="Koehrsen M."/>
            <person name="Haas B."/>
            <person name="Borodovsky M."/>
            <person name="Guigo R."/>
            <person name="Alvarado L."/>
            <person name="Berlin A."/>
            <person name="Bochicchio J."/>
            <person name="Borenstein D."/>
            <person name="Chapman S."/>
            <person name="Chen Z."/>
            <person name="Engels R."/>
            <person name="Freedman E."/>
            <person name="Gellesch M."/>
            <person name="Goldberg J."/>
            <person name="Griggs A."/>
            <person name="Gujja S."/>
            <person name="Heiman D."/>
            <person name="Hepburn T."/>
            <person name="Howarth C."/>
            <person name="Jen D."/>
            <person name="Larson L."/>
            <person name="Lewis B."/>
            <person name="Mehta T."/>
            <person name="Park D."/>
            <person name="Pearson M."/>
            <person name="Roberts A."/>
            <person name="Saif S."/>
            <person name="Shenoy N."/>
            <person name="Sisk P."/>
            <person name="Stolte C."/>
            <person name="Sykes S."/>
            <person name="Thomson T."/>
            <person name="Walk T."/>
            <person name="White J."/>
            <person name="Yandava C."/>
            <person name="Burger G."/>
            <person name="Gray M.W."/>
            <person name="Holland P.W.H."/>
            <person name="King N."/>
            <person name="Lang F.B.F."/>
            <person name="Roger A.J."/>
            <person name="Ruiz-Trillo I."/>
            <person name="Lander E."/>
            <person name="Nusbaum C."/>
        </authorList>
    </citation>
    <scope>NUCLEOTIDE SEQUENCE [LARGE SCALE GENOMIC DNA]</scope>
    <source>
        <strain evidence="13 14">DAOM BR117</strain>
    </source>
</reference>
<dbReference type="AlphaFoldDB" id="A0A0L0HSA7"/>
<accession>A0A0L0HSA7</accession>
<evidence type="ECO:0000313" key="14">
    <source>
        <dbReference type="Proteomes" id="UP000053201"/>
    </source>
</evidence>
<dbReference type="GO" id="GO:0030532">
    <property type="term" value="C:small nuclear ribonucleoprotein complex"/>
    <property type="evidence" value="ECO:0007669"/>
    <property type="project" value="UniProtKB-ARBA"/>
</dbReference>
<dbReference type="GO" id="GO:0006397">
    <property type="term" value="P:mRNA processing"/>
    <property type="evidence" value="ECO:0007669"/>
    <property type="project" value="UniProtKB-KW"/>
</dbReference>
<keyword evidence="6 10" id="KW-0694">RNA-binding</keyword>
<feature type="domain" description="RRM" evidence="12">
    <location>
        <begin position="160"/>
        <end position="234"/>
    </location>
</feature>
<dbReference type="InterPro" id="IPR000504">
    <property type="entry name" value="RRM_dom"/>
</dbReference>
<dbReference type="InParanoid" id="A0A0L0HSA7"/>
<feature type="region of interest" description="Disordered" evidence="11">
    <location>
        <begin position="102"/>
        <end position="157"/>
    </location>
</feature>
<dbReference type="GO" id="GO:0008380">
    <property type="term" value="P:RNA splicing"/>
    <property type="evidence" value="ECO:0007669"/>
    <property type="project" value="UniProtKB-KW"/>
</dbReference>
<keyword evidence="8" id="KW-0539">Nucleus</keyword>
<comment type="similarity">
    <text evidence="2">Belongs to the RRM U1 A/B'' family.</text>
</comment>
<evidence type="ECO:0000256" key="10">
    <source>
        <dbReference type="PROSITE-ProRule" id="PRU00176"/>
    </source>
</evidence>
<keyword evidence="9" id="KW-0687">Ribonucleoprotein</keyword>
<dbReference type="InterPro" id="IPR012677">
    <property type="entry name" value="Nucleotide-bd_a/b_plait_sf"/>
</dbReference>